<protein>
    <submittedName>
        <fullName evidence="3">Class A beta-lactamase-related serine hydrolase</fullName>
    </submittedName>
</protein>
<dbReference type="PANTHER" id="PTHR46825:SF9">
    <property type="entry name" value="BETA-LACTAMASE-RELATED DOMAIN-CONTAINING PROTEIN"/>
    <property type="match status" value="1"/>
</dbReference>
<dbReference type="EMBL" id="QXML01000002">
    <property type="protein sequence ID" value="RIW17398.1"/>
    <property type="molecule type" value="Genomic_DNA"/>
</dbReference>
<keyword evidence="4" id="KW-1185">Reference proteome</keyword>
<dbReference type="SUPFAM" id="SSF56601">
    <property type="entry name" value="beta-lactamase/transpeptidase-like"/>
    <property type="match status" value="1"/>
</dbReference>
<evidence type="ECO:0000259" key="2">
    <source>
        <dbReference type="Pfam" id="PF00144"/>
    </source>
</evidence>
<evidence type="ECO:0000313" key="3">
    <source>
        <dbReference type="EMBL" id="RIW17398.1"/>
    </source>
</evidence>
<evidence type="ECO:0000313" key="4">
    <source>
        <dbReference type="Proteomes" id="UP000283522"/>
    </source>
</evidence>
<dbReference type="RefSeq" id="WP_119476835.1">
    <property type="nucleotide sequence ID" value="NZ_QXML01000002.1"/>
</dbReference>
<keyword evidence="1" id="KW-0732">Signal</keyword>
<dbReference type="Pfam" id="PF00144">
    <property type="entry name" value="Beta-lactamase"/>
    <property type="match status" value="1"/>
</dbReference>
<feature type="domain" description="Beta-lactamase-related" evidence="2">
    <location>
        <begin position="34"/>
        <end position="342"/>
    </location>
</feature>
<dbReference type="InterPro" id="IPR001466">
    <property type="entry name" value="Beta-lactam-related"/>
</dbReference>
<dbReference type="OrthoDB" id="9793489at2"/>
<reference evidence="3 4" key="1">
    <citation type="submission" date="2018-09" db="EMBL/GenBank/DDBJ databases">
        <authorList>
            <person name="Wang X."/>
            <person name="Du Z."/>
        </authorList>
    </citation>
    <scope>NUCLEOTIDE SEQUENCE [LARGE SCALE GENOMIC DNA]</scope>
    <source>
        <strain evidence="3 4">N3</strain>
    </source>
</reference>
<dbReference type="InterPro" id="IPR050491">
    <property type="entry name" value="AmpC-like"/>
</dbReference>
<name>A0A418PUP1_9BACT</name>
<feature type="chain" id="PRO_5019536822" evidence="1">
    <location>
        <begin position="20"/>
        <end position="357"/>
    </location>
</feature>
<comment type="caution">
    <text evidence="3">The sequence shown here is derived from an EMBL/GenBank/DDBJ whole genome shotgun (WGS) entry which is preliminary data.</text>
</comment>
<proteinExistence type="predicted"/>
<dbReference type="Proteomes" id="UP000283522">
    <property type="component" value="Unassembled WGS sequence"/>
</dbReference>
<dbReference type="AlphaFoldDB" id="A0A418PUP1"/>
<dbReference type="InterPro" id="IPR012338">
    <property type="entry name" value="Beta-lactam/transpept-like"/>
</dbReference>
<organism evidence="3 4">
    <name type="scientific">Algoriphagus lacus</name>
    <dbReference type="NCBI Taxonomy" id="2056311"/>
    <lineage>
        <taxon>Bacteria</taxon>
        <taxon>Pseudomonadati</taxon>
        <taxon>Bacteroidota</taxon>
        <taxon>Cytophagia</taxon>
        <taxon>Cytophagales</taxon>
        <taxon>Cyclobacteriaceae</taxon>
        <taxon>Algoriphagus</taxon>
    </lineage>
</organism>
<sequence length="357" mass="39997">MNRILLLLTFLLFSHLGFGQKDFASLTDFYQTEKNFNGVVLVATDGKIDFLTGVGLANRQSGNLIEPTSKFKIASITKTFTAVLILKLYEQGKIDLQAPLGTYLPAYQGEAKDKVTIHQLLTYSSGIPNCEGDTGIGVYQSILSVDEFIDKHCSGKLENEPGKQFSYNNGDYIILGRIIEKVTGKSFAQNLREEIFQPLNMVNTDLLYSRDIIKGLVETYNLDDSSRLFYKDDPMYIENYFSAGAMYSTAEDLLKFDEGIFKAKLLSQKTLELMLTPYPEFYGVAYGFWVSDTTFGDQTFKAANRQGSIWGANANWLHLTEGNKTFLVLSNTNATNLPEFTEQLVILATGKKAIEFN</sequence>
<gene>
    <name evidence="3" type="ORF">D0X99_06625</name>
</gene>
<dbReference type="PANTHER" id="PTHR46825">
    <property type="entry name" value="D-ALANYL-D-ALANINE-CARBOXYPEPTIDASE/ENDOPEPTIDASE AMPH"/>
    <property type="match status" value="1"/>
</dbReference>
<accession>A0A418PUP1</accession>
<keyword evidence="3" id="KW-0378">Hydrolase</keyword>
<dbReference type="GO" id="GO:0016787">
    <property type="term" value="F:hydrolase activity"/>
    <property type="evidence" value="ECO:0007669"/>
    <property type="project" value="UniProtKB-KW"/>
</dbReference>
<feature type="signal peptide" evidence="1">
    <location>
        <begin position="1"/>
        <end position="19"/>
    </location>
</feature>
<dbReference type="Gene3D" id="3.40.710.10">
    <property type="entry name" value="DD-peptidase/beta-lactamase superfamily"/>
    <property type="match status" value="1"/>
</dbReference>
<evidence type="ECO:0000256" key="1">
    <source>
        <dbReference type="SAM" id="SignalP"/>
    </source>
</evidence>